<sequence>MSEPTAIDSAWLAAHPLPVHGEGTDKNSRGRVLAVGGSRRVPGGLLLTGEAALRVGAGKLMLATVASAAPLLGIAMPEAGVTALQEDADGEIAGEAGVLAQESRRCDTIVLGPAISDRTAAARLVQQLADDPPEGAALVLDAAAVACAGPLSGRLASAFGGRLVLTPHLGEMAALCECDADEVARDREAVVLRTAERFRAVVLLKHSSTLVAAPDGQTLLRYAGGGVGLATGGSGDVLAGAIAGLVARGADPLVAAGWGVWLHGEAGSALAMANGPLGFLGRELLPQLPRLLPR</sequence>
<dbReference type="RefSeq" id="WP_129342095.1">
    <property type="nucleotide sequence ID" value="NZ_JACIDD010000002.1"/>
</dbReference>
<name>A0A4Q2IQE4_9SPHN</name>
<evidence type="ECO:0000256" key="3">
    <source>
        <dbReference type="ARBA" id="ARBA00022857"/>
    </source>
</evidence>
<feature type="binding site" evidence="6">
    <location>
        <position position="236"/>
    </location>
    <ligand>
        <name>(6S)-NADPHX</name>
        <dbReference type="ChEBI" id="CHEBI:64076"/>
    </ligand>
</feature>
<dbReference type="Pfam" id="PF01256">
    <property type="entry name" value="Carb_kinase"/>
    <property type="match status" value="1"/>
</dbReference>
<comment type="caution">
    <text evidence="8">The sequence shown here is derived from an EMBL/GenBank/DDBJ whole genome shotgun (WGS) entry which is preliminary data.</text>
</comment>
<dbReference type="PANTHER" id="PTHR12592">
    <property type="entry name" value="ATP-DEPENDENT (S)-NAD(P)H-HYDRATE DEHYDRATASE FAMILY MEMBER"/>
    <property type="match status" value="1"/>
</dbReference>
<feature type="binding site" evidence="6">
    <location>
        <begin position="205"/>
        <end position="209"/>
    </location>
    <ligand>
        <name>AMP</name>
        <dbReference type="ChEBI" id="CHEBI:456215"/>
    </ligand>
</feature>
<comment type="similarity">
    <text evidence="6">Belongs to the NnrD/CARKD family.</text>
</comment>
<dbReference type="GO" id="GO:0052856">
    <property type="term" value="F:NAD(P)HX epimerase activity"/>
    <property type="evidence" value="ECO:0007669"/>
    <property type="project" value="TreeGrafter"/>
</dbReference>
<feature type="binding site" evidence="6">
    <location>
        <position position="168"/>
    </location>
    <ligand>
        <name>(6S)-NADPHX</name>
        <dbReference type="ChEBI" id="CHEBI:64076"/>
    </ligand>
</feature>
<evidence type="ECO:0000313" key="8">
    <source>
        <dbReference type="EMBL" id="RXZ31863.1"/>
    </source>
</evidence>
<dbReference type="EMBL" id="SDPT01000002">
    <property type="protein sequence ID" value="RXZ31863.1"/>
    <property type="molecule type" value="Genomic_DNA"/>
</dbReference>
<dbReference type="GO" id="GO:0052855">
    <property type="term" value="F:ADP-dependent NAD(P)H-hydrate dehydratase activity"/>
    <property type="evidence" value="ECO:0007669"/>
    <property type="project" value="UniProtKB-UniRule"/>
</dbReference>
<accession>A0A4Q2IQE4</accession>
<evidence type="ECO:0000259" key="7">
    <source>
        <dbReference type="PROSITE" id="PS51383"/>
    </source>
</evidence>
<comment type="subunit">
    <text evidence="6">Homotetramer.</text>
</comment>
<evidence type="ECO:0000313" key="9">
    <source>
        <dbReference type="Proteomes" id="UP000292347"/>
    </source>
</evidence>
<dbReference type="GO" id="GO:0005524">
    <property type="term" value="F:ATP binding"/>
    <property type="evidence" value="ECO:0007669"/>
    <property type="project" value="UniProtKB-KW"/>
</dbReference>
<comment type="catalytic activity">
    <reaction evidence="6">
        <text>(6S)-NADHX + ADP = AMP + phosphate + NADH + H(+)</text>
        <dbReference type="Rhea" id="RHEA:32223"/>
        <dbReference type="ChEBI" id="CHEBI:15378"/>
        <dbReference type="ChEBI" id="CHEBI:43474"/>
        <dbReference type="ChEBI" id="CHEBI:57945"/>
        <dbReference type="ChEBI" id="CHEBI:64074"/>
        <dbReference type="ChEBI" id="CHEBI:456215"/>
        <dbReference type="ChEBI" id="CHEBI:456216"/>
        <dbReference type="EC" id="4.2.1.136"/>
    </reaction>
</comment>
<proteinExistence type="inferred from homology"/>
<keyword evidence="1 6" id="KW-0547">Nucleotide-binding</keyword>
<comment type="cofactor">
    <cofactor evidence="6">
        <name>Mg(2+)</name>
        <dbReference type="ChEBI" id="CHEBI:18420"/>
    </cofactor>
</comment>
<dbReference type="EC" id="4.2.1.136" evidence="6"/>
<keyword evidence="4 6" id="KW-0520">NAD</keyword>
<dbReference type="GO" id="GO:0046496">
    <property type="term" value="P:nicotinamide nucleotide metabolic process"/>
    <property type="evidence" value="ECO:0007669"/>
    <property type="project" value="UniProtKB-UniRule"/>
</dbReference>
<dbReference type="InterPro" id="IPR029056">
    <property type="entry name" value="Ribokinase-like"/>
</dbReference>
<dbReference type="PROSITE" id="PS01050">
    <property type="entry name" value="YJEF_C_2"/>
    <property type="match status" value="1"/>
</dbReference>
<keyword evidence="2 6" id="KW-0067">ATP-binding</keyword>
<comment type="catalytic activity">
    <reaction evidence="6">
        <text>(6S)-NADPHX + ADP = AMP + phosphate + NADPH + H(+)</text>
        <dbReference type="Rhea" id="RHEA:32235"/>
        <dbReference type="ChEBI" id="CHEBI:15378"/>
        <dbReference type="ChEBI" id="CHEBI:43474"/>
        <dbReference type="ChEBI" id="CHEBI:57783"/>
        <dbReference type="ChEBI" id="CHEBI:64076"/>
        <dbReference type="ChEBI" id="CHEBI:456215"/>
        <dbReference type="ChEBI" id="CHEBI:456216"/>
        <dbReference type="EC" id="4.2.1.136"/>
    </reaction>
</comment>
<dbReference type="HAMAP" id="MF_01965">
    <property type="entry name" value="NADHX_dehydratase"/>
    <property type="match status" value="1"/>
</dbReference>
<feature type="binding site" evidence="6">
    <location>
        <position position="235"/>
    </location>
    <ligand>
        <name>AMP</name>
        <dbReference type="ChEBI" id="CHEBI:456215"/>
    </ligand>
</feature>
<comment type="caution">
    <text evidence="6">Lacks conserved residue(s) required for the propagation of feature annotation.</text>
</comment>
<dbReference type="GO" id="GO:0110051">
    <property type="term" value="P:metabolite repair"/>
    <property type="evidence" value="ECO:0007669"/>
    <property type="project" value="TreeGrafter"/>
</dbReference>
<comment type="function">
    <text evidence="6">Catalyzes the dehydration of the S-form of NAD(P)HX at the expense of ADP, which is converted to AMP. Together with NAD(P)HX epimerase, which catalyzes the epimerization of the S- and R-forms, the enzyme allows the repair of both epimers of NAD(P)HX, a damaged form of NAD(P)H that is a result of enzymatic or heat-dependent hydration.</text>
</comment>
<dbReference type="Gene3D" id="3.40.1190.20">
    <property type="match status" value="1"/>
</dbReference>
<evidence type="ECO:0000256" key="1">
    <source>
        <dbReference type="ARBA" id="ARBA00022741"/>
    </source>
</evidence>
<evidence type="ECO:0000256" key="2">
    <source>
        <dbReference type="ARBA" id="ARBA00022840"/>
    </source>
</evidence>
<keyword evidence="9" id="KW-1185">Reference proteome</keyword>
<dbReference type="NCBIfam" id="TIGR00196">
    <property type="entry name" value="yjeF_cterm"/>
    <property type="match status" value="1"/>
</dbReference>
<dbReference type="PANTHER" id="PTHR12592:SF0">
    <property type="entry name" value="ATP-DEPENDENT (S)-NAD(P)H-HYDRATE DEHYDRATASE"/>
    <property type="match status" value="1"/>
</dbReference>
<dbReference type="AlphaFoldDB" id="A0A4Q2IQE4"/>
<evidence type="ECO:0000256" key="6">
    <source>
        <dbReference type="HAMAP-Rule" id="MF_01965"/>
    </source>
</evidence>
<protein>
    <recommendedName>
        <fullName evidence="6">ADP-dependent (S)-NAD(P)H-hydrate dehydratase</fullName>
        <ecNumber evidence="6">4.2.1.136</ecNumber>
    </recommendedName>
    <alternativeName>
        <fullName evidence="6">ADP-dependent NAD(P)HX dehydratase</fullName>
    </alternativeName>
</protein>
<dbReference type="InterPro" id="IPR000631">
    <property type="entry name" value="CARKD"/>
</dbReference>
<keyword evidence="5 6" id="KW-0456">Lyase</keyword>
<dbReference type="OrthoDB" id="9806925at2"/>
<dbReference type="Proteomes" id="UP000292347">
    <property type="component" value="Unassembled WGS sequence"/>
</dbReference>
<dbReference type="PROSITE" id="PS51383">
    <property type="entry name" value="YJEF_C_3"/>
    <property type="match status" value="1"/>
</dbReference>
<reference evidence="8 9" key="1">
    <citation type="submission" date="2019-01" db="EMBL/GenBank/DDBJ databases">
        <title>Sphingomonas mucosissima sp. nov. and Sphingomonas desiccabilis sp. nov., from biological soil crusts in the Colorado Plateau, USA.</title>
        <authorList>
            <person name="Zhu D."/>
        </authorList>
    </citation>
    <scope>NUCLEOTIDE SEQUENCE [LARGE SCALE GENOMIC DNA]</scope>
    <source>
        <strain evidence="8 9">CP1D</strain>
    </source>
</reference>
<organism evidence="8 9">
    <name type="scientific">Sphingomonas desiccabilis</name>
    <dbReference type="NCBI Taxonomy" id="429134"/>
    <lineage>
        <taxon>Bacteria</taxon>
        <taxon>Pseudomonadati</taxon>
        <taxon>Pseudomonadota</taxon>
        <taxon>Alphaproteobacteria</taxon>
        <taxon>Sphingomonadales</taxon>
        <taxon>Sphingomonadaceae</taxon>
        <taxon>Sphingomonas</taxon>
    </lineage>
</organism>
<dbReference type="SUPFAM" id="SSF53613">
    <property type="entry name" value="Ribokinase-like"/>
    <property type="match status" value="1"/>
</dbReference>
<feature type="domain" description="YjeF C-terminal" evidence="7">
    <location>
        <begin position="9"/>
        <end position="294"/>
    </location>
</feature>
<keyword evidence="3 6" id="KW-0521">NADP</keyword>
<evidence type="ECO:0000256" key="4">
    <source>
        <dbReference type="ARBA" id="ARBA00023027"/>
    </source>
</evidence>
<evidence type="ECO:0000256" key="5">
    <source>
        <dbReference type="ARBA" id="ARBA00023239"/>
    </source>
</evidence>
<gene>
    <name evidence="6" type="primary">nnrD</name>
    <name evidence="8" type="ORF">EO081_11755</name>
</gene>
<dbReference type="InterPro" id="IPR017953">
    <property type="entry name" value="Carbohydrate_kinase_pred_CS"/>
</dbReference>
<dbReference type="CDD" id="cd01171">
    <property type="entry name" value="YXKO-related"/>
    <property type="match status" value="1"/>
</dbReference>